<reference evidence="2" key="3">
    <citation type="submission" date="2022-01" db="EMBL/GenBank/DDBJ databases">
        <authorList>
            <person name="Rubenstein D.R."/>
        </authorList>
    </citation>
    <scope>NUCLEOTIDE SEQUENCE</scope>
    <source>
        <strain evidence="2">SS15</strain>
        <tissue evidence="2">Liver</tissue>
    </source>
</reference>
<evidence type="ECO:0000313" key="1">
    <source>
        <dbReference type="EMBL" id="KAG0121345.1"/>
    </source>
</evidence>
<reference evidence="1" key="1">
    <citation type="submission" date="2020-10" db="EMBL/GenBank/DDBJ databases">
        <title>Feather gene expression reveals the developmental basis of iridescence in African starlings.</title>
        <authorList>
            <person name="Rubenstein D.R."/>
        </authorList>
    </citation>
    <scope>NUCLEOTIDE SEQUENCE</scope>
    <source>
        <strain evidence="1">SS15</strain>
        <tissue evidence="1">Liver</tissue>
    </source>
</reference>
<proteinExistence type="predicted"/>
<gene>
    <name evidence="2" type="ORF">IHE44_0002084</name>
    <name evidence="1" type="ORF">IHE44_011199</name>
</gene>
<evidence type="ECO:0000313" key="2">
    <source>
        <dbReference type="EMBL" id="KAI1235990.1"/>
    </source>
</evidence>
<reference evidence="2 3" key="2">
    <citation type="journal article" date="2021" name="J. Hered.">
        <title>Feather Gene Expression Elucidates the Developmental Basis of Plumage Iridescence in African Starlings.</title>
        <authorList>
            <person name="Rubenstein D.R."/>
            <person name="Corvelo A."/>
            <person name="MacManes M.D."/>
            <person name="Maia R."/>
            <person name="Narzisi G."/>
            <person name="Rousaki A."/>
            <person name="Vandenabeele P."/>
            <person name="Shawkey M.D."/>
            <person name="Solomon J."/>
        </authorList>
    </citation>
    <scope>NUCLEOTIDE SEQUENCE [LARGE SCALE GENOMIC DNA]</scope>
    <source>
        <strain evidence="2">SS15</strain>
    </source>
</reference>
<organism evidence="1">
    <name type="scientific">Lamprotornis superbus</name>
    <dbReference type="NCBI Taxonomy" id="245042"/>
    <lineage>
        <taxon>Eukaryota</taxon>
        <taxon>Metazoa</taxon>
        <taxon>Chordata</taxon>
        <taxon>Craniata</taxon>
        <taxon>Vertebrata</taxon>
        <taxon>Euteleostomi</taxon>
        <taxon>Archelosauria</taxon>
        <taxon>Archosauria</taxon>
        <taxon>Dinosauria</taxon>
        <taxon>Saurischia</taxon>
        <taxon>Theropoda</taxon>
        <taxon>Coelurosauria</taxon>
        <taxon>Aves</taxon>
        <taxon>Neognathae</taxon>
        <taxon>Neoaves</taxon>
        <taxon>Telluraves</taxon>
        <taxon>Australaves</taxon>
        <taxon>Passeriformes</taxon>
        <taxon>Sturnidae</taxon>
        <taxon>Lamprotornis</taxon>
    </lineage>
</organism>
<dbReference type="Proteomes" id="UP000618051">
    <property type="component" value="Unassembled WGS sequence"/>
</dbReference>
<accession>A0A835NUD3</accession>
<dbReference type="EMBL" id="JADDUC020000011">
    <property type="protein sequence ID" value="KAI1235990.1"/>
    <property type="molecule type" value="Genomic_DNA"/>
</dbReference>
<dbReference type="EMBL" id="JADDUC010000051">
    <property type="protein sequence ID" value="KAG0121345.1"/>
    <property type="molecule type" value="Genomic_DNA"/>
</dbReference>
<name>A0A835NUD3_9PASS</name>
<protein>
    <submittedName>
        <fullName evidence="1">Uncharacterized protein</fullName>
    </submittedName>
</protein>
<keyword evidence="3" id="KW-1185">Reference proteome</keyword>
<comment type="caution">
    <text evidence="1">The sequence shown here is derived from an EMBL/GenBank/DDBJ whole genome shotgun (WGS) entry which is preliminary data.</text>
</comment>
<dbReference type="AlphaFoldDB" id="A0A835NUD3"/>
<evidence type="ECO:0000313" key="3">
    <source>
        <dbReference type="Proteomes" id="UP000618051"/>
    </source>
</evidence>
<sequence length="269" mass="29906">MGGMTLLTGRFREQTDSCKATEVTLERGSSSELELCRAIPHCCWRVLTCLSLHITHSLMDGIRGRSLEMIWGSGDPLPFVLWWLSLPLVEGDRATQALGALTPNASTFILLSSCDIYCRAGRRLKGLFIIVREMPRSWSLAVCKDQQPAPQLHGEMQSLEKEEEEEESSWNGWVGIKCHCLSALSRQQSFPWLCPHHKGTVGWSPAASWFIGGVSTEEGGALRAVTFEPAEGMELWESTSLTWEMQRRLCVAEEVVTALPCLSPVPRSS</sequence>